<keyword evidence="3" id="KW-0472">Membrane</keyword>
<dbReference type="EMBL" id="VSWD01000010">
    <property type="protein sequence ID" value="KAK3091474.1"/>
    <property type="molecule type" value="Genomic_DNA"/>
</dbReference>
<keyword evidence="3" id="KW-1133">Transmembrane helix</keyword>
<evidence type="ECO:0000256" key="3">
    <source>
        <dbReference type="SAM" id="Phobius"/>
    </source>
</evidence>
<gene>
    <name evidence="5" type="ORF">FSP39_020086</name>
</gene>
<name>A0AA88Y2L5_PINIB</name>
<dbReference type="InterPro" id="IPR029030">
    <property type="entry name" value="Caspase-like_dom_sf"/>
</dbReference>
<organism evidence="5 6">
    <name type="scientific">Pinctada imbricata</name>
    <name type="common">Atlantic pearl-oyster</name>
    <name type="synonym">Pinctada martensii</name>
    <dbReference type="NCBI Taxonomy" id="66713"/>
    <lineage>
        <taxon>Eukaryota</taxon>
        <taxon>Metazoa</taxon>
        <taxon>Spiralia</taxon>
        <taxon>Lophotrochozoa</taxon>
        <taxon>Mollusca</taxon>
        <taxon>Bivalvia</taxon>
        <taxon>Autobranchia</taxon>
        <taxon>Pteriomorphia</taxon>
        <taxon>Pterioida</taxon>
        <taxon>Pterioidea</taxon>
        <taxon>Pteriidae</taxon>
        <taxon>Pinctada</taxon>
    </lineage>
</organism>
<comment type="caution">
    <text evidence="5">The sequence shown here is derived from an EMBL/GenBank/DDBJ whole genome shotgun (WGS) entry which is preliminary data.</text>
</comment>
<keyword evidence="2" id="KW-0053">Apoptosis</keyword>
<keyword evidence="6" id="KW-1185">Reference proteome</keyword>
<evidence type="ECO:0000259" key="4">
    <source>
        <dbReference type="PROSITE" id="PS50208"/>
    </source>
</evidence>
<reference evidence="5" key="1">
    <citation type="submission" date="2019-08" db="EMBL/GenBank/DDBJ databases">
        <title>The improved chromosome-level genome for the pearl oyster Pinctada fucata martensii using PacBio sequencing and Hi-C.</title>
        <authorList>
            <person name="Zheng Z."/>
        </authorList>
    </citation>
    <scope>NUCLEOTIDE SEQUENCE</scope>
    <source>
        <strain evidence="5">ZZ-2019</strain>
        <tissue evidence="5">Adductor muscle</tissue>
    </source>
</reference>
<sequence>MWPDRSGTPPKGRPAKRFFRISTLQEEPYVMYRRPNNRTGQCTEPAGKCRIMYNSTLHPLQYQVGIDKDCKLMMVGKPNAMSGYGVAFPKGSDKLVEETNRIILDLQDNGELGRLRNFWLSGACHKKNRIKQSSDKLGILNFTSAFILLATGILVGGVLLIFEHTYFRFGRKCLKKYDKWGCCALVSLSMGKSLTFEQSVMDAVDFCKKHKCKDPLCETQIWKVKHELDLALLKIEKLNNELSGTMTAPIKVCRQRFESDIYWTPNKTLGKPLIINVKESRIDKLRKRRDDSDADVQMLKDTLPKLGFDKPVVIDEAHLTDKRTFFGELERIAQDESMRETDAFMCVIMGFGDNVSIYLKNEGEKVEISDIVSVFKSDHCHRLVCKPKIFIVHTDYHDLRKEDRSLFTGGPGGRTHVKVPVEADIILYHSQLAAKYTKDMVIENYRKLVNQGLVLGFKEEQSNGGGDTEMEKKPGTHFIFTLCKAAESLHKDRQFDLLKLIFRTNEKLQEFLDSGCWKPLISENRSWTIDPKIPFCNIQLTKNLIYDLQ</sequence>
<dbReference type="InterPro" id="IPR015917">
    <property type="entry name" value="Pept_C14A"/>
</dbReference>
<dbReference type="Gene3D" id="3.40.50.1460">
    <property type="match status" value="1"/>
</dbReference>
<dbReference type="GO" id="GO:0043067">
    <property type="term" value="P:regulation of programmed cell death"/>
    <property type="evidence" value="ECO:0007669"/>
    <property type="project" value="UniProtKB-ARBA"/>
</dbReference>
<dbReference type="Pfam" id="PF00656">
    <property type="entry name" value="Peptidase_C14"/>
    <property type="match status" value="1"/>
</dbReference>
<dbReference type="GO" id="GO:0006915">
    <property type="term" value="P:apoptotic process"/>
    <property type="evidence" value="ECO:0007669"/>
    <property type="project" value="UniProtKB-KW"/>
</dbReference>
<proteinExistence type="inferred from homology"/>
<dbReference type="SUPFAM" id="SSF52129">
    <property type="entry name" value="Caspase-like"/>
    <property type="match status" value="1"/>
</dbReference>
<dbReference type="GO" id="GO:0005737">
    <property type="term" value="C:cytoplasm"/>
    <property type="evidence" value="ECO:0007669"/>
    <property type="project" value="UniProtKB-ARBA"/>
</dbReference>
<dbReference type="Gene3D" id="3.40.190.10">
    <property type="entry name" value="Periplasmic binding protein-like II"/>
    <property type="match status" value="2"/>
</dbReference>
<dbReference type="PROSITE" id="PS50208">
    <property type="entry name" value="CASPASE_P20"/>
    <property type="match status" value="1"/>
</dbReference>
<feature type="domain" description="Caspase family p20" evidence="4">
    <location>
        <begin position="268"/>
        <end position="393"/>
    </location>
</feature>
<dbReference type="PANTHER" id="PTHR48169">
    <property type="entry name" value="DED DOMAIN-CONTAINING PROTEIN"/>
    <property type="match status" value="1"/>
</dbReference>
<evidence type="ECO:0000256" key="2">
    <source>
        <dbReference type="ARBA" id="ARBA00022703"/>
    </source>
</evidence>
<dbReference type="InterPro" id="IPR001309">
    <property type="entry name" value="Pept_C14_p20"/>
</dbReference>
<evidence type="ECO:0000313" key="5">
    <source>
        <dbReference type="EMBL" id="KAK3091474.1"/>
    </source>
</evidence>
<dbReference type="AlphaFoldDB" id="A0AA88Y2L5"/>
<evidence type="ECO:0000313" key="6">
    <source>
        <dbReference type="Proteomes" id="UP001186944"/>
    </source>
</evidence>
<comment type="similarity">
    <text evidence="1">Belongs to the peptidase C14A family.</text>
</comment>
<dbReference type="SUPFAM" id="SSF53850">
    <property type="entry name" value="Periplasmic binding protein-like II"/>
    <property type="match status" value="1"/>
</dbReference>
<feature type="transmembrane region" description="Helical" evidence="3">
    <location>
        <begin position="137"/>
        <end position="162"/>
    </location>
</feature>
<dbReference type="InterPro" id="IPR011600">
    <property type="entry name" value="Pept_C14_caspase"/>
</dbReference>
<protein>
    <recommendedName>
        <fullName evidence="4">Caspase family p20 domain-containing protein</fullName>
    </recommendedName>
</protein>
<dbReference type="GO" id="GO:0004197">
    <property type="term" value="F:cysteine-type endopeptidase activity"/>
    <property type="evidence" value="ECO:0007669"/>
    <property type="project" value="InterPro"/>
</dbReference>
<dbReference type="Proteomes" id="UP001186944">
    <property type="component" value="Unassembled WGS sequence"/>
</dbReference>
<evidence type="ECO:0000256" key="1">
    <source>
        <dbReference type="ARBA" id="ARBA00010134"/>
    </source>
</evidence>
<dbReference type="PANTHER" id="PTHR48169:SF1">
    <property type="entry name" value="ASTROCYTIC PHOSPHOPROTEIN PEA-15"/>
    <property type="match status" value="1"/>
</dbReference>
<dbReference type="SMART" id="SM00115">
    <property type="entry name" value="CASc"/>
    <property type="match status" value="1"/>
</dbReference>
<dbReference type="GO" id="GO:0006508">
    <property type="term" value="P:proteolysis"/>
    <property type="evidence" value="ECO:0007669"/>
    <property type="project" value="InterPro"/>
</dbReference>
<keyword evidence="3" id="KW-0812">Transmembrane</keyword>
<accession>A0AA88Y2L5</accession>